<dbReference type="PANTHER" id="PTHR33443:SF35">
    <property type="entry name" value="VQ DOMAIN-CONTAINING PROTEIN"/>
    <property type="match status" value="1"/>
</dbReference>
<dbReference type="Proteomes" id="UP000187406">
    <property type="component" value="Unassembled WGS sequence"/>
</dbReference>
<sequence>MPQNNEILDISSDEEPALDDFKWLSALLYDDGGGDDDVVVVGEVKPKSKSLKPKSKSLKPTVIKNVAFDHANGHGDDDDDDCIVLDADPEKLVPIIENDDVTDTDDLLIIGHKGQIACRDYPHPRHLCAKYPFTSSPHEKHCEQCHCYVCDSLAPCCHWGTDHCHATDKEETWKAKRKSFKLAKDAPLPVLKFPDISQSVALPQVNHVQPCNIIRLAPNSMPQNQPTTIRACSSTTKFVHPNIISHGKRIPLGKNGFQPRSVLHQSLGVKNNVIQKDRGPNVGNSGPRFAPSNATLQRNYVRPATLKDPVSNVSCAHASQHSRYPAPPATSNDTNPTEWQGVCPSMNFPYIYQSSSQPNMGSNVTDTVTSQPLVYSQPIPRSDEGQKVYQLRDPSQNATNPGLSDFDYGWVNNTISSIQQPPVEDFKHQDATSTNEPVLINDFNSQSNTSTKLHCNDEFEKWMLESQPVQVVSEGVVPSEPNAIFPEPASFDAGMLLF</sequence>
<dbReference type="InParanoid" id="A0A1Q3CVB6"/>
<name>A0A1Q3CVB6_CEPFO</name>
<feature type="region of interest" description="Disordered" evidence="1">
    <location>
        <begin position="312"/>
        <end position="340"/>
    </location>
</feature>
<dbReference type="InterPro" id="IPR053234">
    <property type="entry name" value="RPM1_Interactor"/>
</dbReference>
<feature type="compositionally biased region" description="Polar residues" evidence="1">
    <location>
        <begin position="329"/>
        <end position="338"/>
    </location>
</feature>
<dbReference type="EMBL" id="BDDD01003139">
    <property type="protein sequence ID" value="GAV84177.1"/>
    <property type="molecule type" value="Genomic_DNA"/>
</dbReference>
<protein>
    <recommendedName>
        <fullName evidence="4">RPM1 interacting protein 13</fullName>
    </recommendedName>
</protein>
<gene>
    <name evidence="2" type="ORF">CFOL_v3_27621</name>
</gene>
<feature type="non-terminal residue" evidence="2">
    <location>
        <position position="498"/>
    </location>
</feature>
<dbReference type="FunCoup" id="A0A1Q3CVB6">
    <property type="interactions" value="15"/>
</dbReference>
<accession>A0A1Q3CVB6</accession>
<feature type="compositionally biased region" description="Polar residues" evidence="1">
    <location>
        <begin position="312"/>
        <end position="322"/>
    </location>
</feature>
<evidence type="ECO:0000313" key="3">
    <source>
        <dbReference type="Proteomes" id="UP000187406"/>
    </source>
</evidence>
<dbReference type="OrthoDB" id="266020at2759"/>
<evidence type="ECO:0000256" key="1">
    <source>
        <dbReference type="SAM" id="MobiDB-lite"/>
    </source>
</evidence>
<evidence type="ECO:0008006" key="4">
    <source>
        <dbReference type="Google" id="ProtNLM"/>
    </source>
</evidence>
<dbReference type="AlphaFoldDB" id="A0A1Q3CVB6"/>
<evidence type="ECO:0000313" key="2">
    <source>
        <dbReference type="EMBL" id="GAV84177.1"/>
    </source>
</evidence>
<dbReference type="PANTHER" id="PTHR33443">
    <property type="entry name" value="ZGC:112980"/>
    <property type="match status" value="1"/>
</dbReference>
<organism evidence="2 3">
    <name type="scientific">Cephalotus follicularis</name>
    <name type="common">Albany pitcher plant</name>
    <dbReference type="NCBI Taxonomy" id="3775"/>
    <lineage>
        <taxon>Eukaryota</taxon>
        <taxon>Viridiplantae</taxon>
        <taxon>Streptophyta</taxon>
        <taxon>Embryophyta</taxon>
        <taxon>Tracheophyta</taxon>
        <taxon>Spermatophyta</taxon>
        <taxon>Magnoliopsida</taxon>
        <taxon>eudicotyledons</taxon>
        <taxon>Gunneridae</taxon>
        <taxon>Pentapetalae</taxon>
        <taxon>rosids</taxon>
        <taxon>fabids</taxon>
        <taxon>Oxalidales</taxon>
        <taxon>Cephalotaceae</taxon>
        <taxon>Cephalotus</taxon>
    </lineage>
</organism>
<comment type="caution">
    <text evidence="2">The sequence shown here is derived from an EMBL/GenBank/DDBJ whole genome shotgun (WGS) entry which is preliminary data.</text>
</comment>
<keyword evidence="3" id="KW-1185">Reference proteome</keyword>
<reference evidence="3" key="1">
    <citation type="submission" date="2016-04" db="EMBL/GenBank/DDBJ databases">
        <title>Cephalotus genome sequencing.</title>
        <authorList>
            <person name="Fukushima K."/>
            <person name="Hasebe M."/>
            <person name="Fang X."/>
        </authorList>
    </citation>
    <scope>NUCLEOTIDE SEQUENCE [LARGE SCALE GENOMIC DNA]</scope>
    <source>
        <strain evidence="3">cv. St1</strain>
    </source>
</reference>
<proteinExistence type="predicted"/>